<dbReference type="STRING" id="1108045.GORHZ_011_00410"/>
<dbReference type="EMBL" id="BAHC01000011">
    <property type="protein sequence ID" value="GAB88269.1"/>
    <property type="molecule type" value="Genomic_DNA"/>
</dbReference>
<comment type="caution">
    <text evidence="3">The sequence shown here is derived from an EMBL/GenBank/DDBJ whole genome shotgun (WGS) entry which is preliminary data.</text>
</comment>
<comment type="similarity">
    <text evidence="1">Belongs to the barstar family.</text>
</comment>
<dbReference type="InterPro" id="IPR035905">
    <property type="entry name" value="Barstar-like_sf"/>
</dbReference>
<evidence type="ECO:0000256" key="1">
    <source>
        <dbReference type="ARBA" id="ARBA00006845"/>
    </source>
</evidence>
<evidence type="ECO:0000313" key="3">
    <source>
        <dbReference type="EMBL" id="GAB88269.1"/>
    </source>
</evidence>
<sequence length="161" mass="17466">MPMSRFLSAAGGHGRVVGVWPGDDAPALSAGVRWVVVDAAEMSTIAALFDEFSRAWGFPGHFGRNKDAFDDCMRDLAGDVADGHEPSAYVTVIVNAEHLLRDDPDELRWFASSLGFYRDHYRDVARPTATFAAILVTAPDLAEGVETCWRRAGSPVAILEA</sequence>
<reference evidence="3 4" key="1">
    <citation type="submission" date="2012-08" db="EMBL/GenBank/DDBJ databases">
        <title>Whole genome shotgun sequence of Gordonia rhizosphera NBRC 16068.</title>
        <authorList>
            <person name="Takarada H."/>
            <person name="Isaki S."/>
            <person name="Hosoyama A."/>
            <person name="Tsuchikane K."/>
            <person name="Katsumata H."/>
            <person name="Baba S."/>
            <person name="Ohji S."/>
            <person name="Yamazaki S."/>
            <person name="Fujita N."/>
        </authorList>
    </citation>
    <scope>NUCLEOTIDE SEQUENCE [LARGE SCALE GENOMIC DNA]</scope>
    <source>
        <strain evidence="3 4">NBRC 16068</strain>
    </source>
</reference>
<dbReference type="eggNOG" id="COG2732">
    <property type="taxonomic scope" value="Bacteria"/>
</dbReference>
<keyword evidence="4" id="KW-1185">Reference proteome</keyword>
<feature type="domain" description="Barstar (barnase inhibitor)" evidence="2">
    <location>
        <begin position="34"/>
        <end position="127"/>
    </location>
</feature>
<dbReference type="Gene3D" id="3.30.370.10">
    <property type="entry name" value="Barstar-like"/>
    <property type="match status" value="1"/>
</dbReference>
<proteinExistence type="inferred from homology"/>
<dbReference type="SUPFAM" id="SSF52038">
    <property type="entry name" value="Barstar-related"/>
    <property type="match status" value="1"/>
</dbReference>
<gene>
    <name evidence="3" type="ORF">GORHZ_011_00410</name>
</gene>
<name>K6WP07_9ACTN</name>
<accession>K6WP07</accession>
<organism evidence="3 4">
    <name type="scientific">Gordonia rhizosphera NBRC 16068</name>
    <dbReference type="NCBI Taxonomy" id="1108045"/>
    <lineage>
        <taxon>Bacteria</taxon>
        <taxon>Bacillati</taxon>
        <taxon>Actinomycetota</taxon>
        <taxon>Actinomycetes</taxon>
        <taxon>Mycobacteriales</taxon>
        <taxon>Gordoniaceae</taxon>
        <taxon>Gordonia</taxon>
    </lineage>
</organism>
<dbReference type="AlphaFoldDB" id="K6WP07"/>
<dbReference type="Proteomes" id="UP000008363">
    <property type="component" value="Unassembled WGS sequence"/>
</dbReference>
<evidence type="ECO:0000259" key="2">
    <source>
        <dbReference type="Pfam" id="PF01337"/>
    </source>
</evidence>
<dbReference type="Pfam" id="PF01337">
    <property type="entry name" value="Barstar"/>
    <property type="match status" value="1"/>
</dbReference>
<protein>
    <recommendedName>
        <fullName evidence="2">Barstar (barnase inhibitor) domain-containing protein</fullName>
    </recommendedName>
</protein>
<evidence type="ECO:0000313" key="4">
    <source>
        <dbReference type="Proteomes" id="UP000008363"/>
    </source>
</evidence>
<dbReference type="InterPro" id="IPR000468">
    <property type="entry name" value="Barstar"/>
</dbReference>